<gene>
    <name evidence="1" type="ORF">CS063_15060</name>
</gene>
<sequence>MAKRNTKVYTPFGKAVAKRMIDLDMDNTDLASKIGITPMYIYDILSGKRVATERKKQIADVVGIKFEDYEGCC</sequence>
<keyword evidence="2" id="KW-1185">Reference proteome</keyword>
<protein>
    <submittedName>
        <fullName evidence="1">Transcriptional regulator</fullName>
    </submittedName>
</protein>
<evidence type="ECO:0000313" key="1">
    <source>
        <dbReference type="EMBL" id="PHV69563.1"/>
    </source>
</evidence>
<reference evidence="1" key="1">
    <citation type="submission" date="2017-10" db="EMBL/GenBank/DDBJ databases">
        <title>Genome sequence of cellulolytic Lachnospiraceae bacterium XHS1971 isolated from hotspring sediment.</title>
        <authorList>
            <person name="Vasudevan G."/>
            <person name="Joshi A.J."/>
            <person name="Hivarkar S."/>
            <person name="Lanjekar V.B."/>
            <person name="Dhakephalkar P.K."/>
            <person name="Dagar S."/>
        </authorList>
    </citation>
    <scope>NUCLEOTIDE SEQUENCE</scope>
    <source>
        <strain evidence="1">XHS1971</strain>
    </source>
</reference>
<comment type="caution">
    <text evidence="1">The sequence shown here is derived from an EMBL/GenBank/DDBJ whole genome shotgun (WGS) entry which is preliminary data.</text>
</comment>
<name>A0AC61D9Y5_9FIRM</name>
<dbReference type="EMBL" id="PEDL01000024">
    <property type="protein sequence ID" value="PHV69563.1"/>
    <property type="molecule type" value="Genomic_DNA"/>
</dbReference>
<evidence type="ECO:0000313" key="2">
    <source>
        <dbReference type="Proteomes" id="UP000224460"/>
    </source>
</evidence>
<accession>A0AC61D9Y5</accession>
<organism evidence="1 2">
    <name type="scientific">Sporanaerobium hydrogeniformans</name>
    <dbReference type="NCBI Taxonomy" id="3072179"/>
    <lineage>
        <taxon>Bacteria</taxon>
        <taxon>Bacillati</taxon>
        <taxon>Bacillota</taxon>
        <taxon>Clostridia</taxon>
        <taxon>Lachnospirales</taxon>
        <taxon>Lachnospiraceae</taxon>
        <taxon>Sporanaerobium</taxon>
    </lineage>
</organism>
<dbReference type="Proteomes" id="UP000224460">
    <property type="component" value="Unassembled WGS sequence"/>
</dbReference>
<proteinExistence type="predicted"/>